<protein>
    <submittedName>
        <fullName evidence="1">Uncharacterized protein</fullName>
    </submittedName>
</protein>
<reference evidence="1" key="1">
    <citation type="submission" date="2023-07" db="EMBL/GenBank/DDBJ databases">
        <title>Black Yeasts Isolated from many extreme environments.</title>
        <authorList>
            <person name="Coleine C."/>
            <person name="Stajich J.E."/>
            <person name="Selbmann L."/>
        </authorList>
    </citation>
    <scope>NUCLEOTIDE SEQUENCE</scope>
    <source>
        <strain evidence="1">CCFEE 5485</strain>
    </source>
</reference>
<dbReference type="EMBL" id="JAUTXT010000005">
    <property type="protein sequence ID" value="KAK3678158.1"/>
    <property type="molecule type" value="Genomic_DNA"/>
</dbReference>
<accession>A0AAE0WU94</accession>
<keyword evidence="2" id="KW-1185">Reference proteome</keyword>
<evidence type="ECO:0000313" key="2">
    <source>
        <dbReference type="Proteomes" id="UP001274830"/>
    </source>
</evidence>
<comment type="caution">
    <text evidence="1">The sequence shown here is derived from an EMBL/GenBank/DDBJ whole genome shotgun (WGS) entry which is preliminary data.</text>
</comment>
<dbReference type="AlphaFoldDB" id="A0AAE0WU94"/>
<name>A0AAE0WU94_9PEZI</name>
<organism evidence="1 2">
    <name type="scientific">Recurvomyces mirabilis</name>
    <dbReference type="NCBI Taxonomy" id="574656"/>
    <lineage>
        <taxon>Eukaryota</taxon>
        <taxon>Fungi</taxon>
        <taxon>Dikarya</taxon>
        <taxon>Ascomycota</taxon>
        <taxon>Pezizomycotina</taxon>
        <taxon>Dothideomycetes</taxon>
        <taxon>Dothideomycetidae</taxon>
        <taxon>Mycosphaerellales</taxon>
        <taxon>Teratosphaeriaceae</taxon>
        <taxon>Recurvomyces</taxon>
    </lineage>
</organism>
<gene>
    <name evidence="1" type="ORF">LTR78_002254</name>
</gene>
<proteinExistence type="predicted"/>
<dbReference type="Proteomes" id="UP001274830">
    <property type="component" value="Unassembled WGS sequence"/>
</dbReference>
<sequence length="228" mass="23826">MPPAVMPPFTNSTNLTEVILAVLKNKMYNLTIILNAGDDAGAPLGSSGTGLAGDFAELLTKVILGGLEDTVLLDKILIYGVRAFGVGFVGHKAWRRLRVGQRDAIVTNLIMVKNVVATEVGKAMRLMQKHVGLDVDLGNATNDAQSAPFVDIEMGVGFDSTSTSTQRQGFYLQGGNPRIQGEVGVDGLVDITAQVLGADDTGPAGSPVDLVQEAGDLGLLASCFQGEV</sequence>
<evidence type="ECO:0000313" key="1">
    <source>
        <dbReference type="EMBL" id="KAK3678158.1"/>
    </source>
</evidence>